<evidence type="ECO:0000256" key="4">
    <source>
        <dbReference type="ARBA" id="ARBA00023180"/>
    </source>
</evidence>
<dbReference type="PANTHER" id="PTHR11010">
    <property type="entry name" value="PROTEASE S28 PRO-X CARBOXYPEPTIDASE-RELATED"/>
    <property type="match status" value="1"/>
</dbReference>
<keyword evidence="3" id="KW-0378">Hydrolase</keyword>
<keyword evidence="1" id="KW-0645">Protease</keyword>
<keyword evidence="4" id="KW-0325">Glycoprotein</keyword>
<dbReference type="EMBL" id="QGNW01001128">
    <property type="protein sequence ID" value="RVW54363.1"/>
    <property type="molecule type" value="Genomic_DNA"/>
</dbReference>
<dbReference type="GO" id="GO:0006508">
    <property type="term" value="P:proteolysis"/>
    <property type="evidence" value="ECO:0007669"/>
    <property type="project" value="UniProtKB-KW"/>
</dbReference>
<comment type="caution">
    <text evidence="5">The sequence shown here is derived from an EMBL/GenBank/DDBJ whole genome shotgun (WGS) entry which is preliminary data.</text>
</comment>
<name>A0A438F332_VITVI</name>
<dbReference type="GO" id="GO:0070008">
    <property type="term" value="F:serine-type exopeptidase activity"/>
    <property type="evidence" value="ECO:0007669"/>
    <property type="project" value="InterPro"/>
</dbReference>
<dbReference type="InterPro" id="IPR042269">
    <property type="entry name" value="Ser_carbopepase_S28_SKS"/>
</dbReference>
<proteinExistence type="predicted"/>
<keyword evidence="2" id="KW-0732">Signal</keyword>
<gene>
    <name evidence="5" type="primary">PRCP_0</name>
    <name evidence="5" type="ORF">CK203_068329</name>
</gene>
<dbReference type="GO" id="GO:0004180">
    <property type="term" value="F:carboxypeptidase activity"/>
    <property type="evidence" value="ECO:0007669"/>
    <property type="project" value="UniProtKB-KW"/>
</dbReference>
<dbReference type="Pfam" id="PF05577">
    <property type="entry name" value="Peptidase_S28"/>
    <property type="match status" value="1"/>
</dbReference>
<dbReference type="Proteomes" id="UP000288805">
    <property type="component" value="Unassembled WGS sequence"/>
</dbReference>
<dbReference type="PANTHER" id="PTHR11010:SF110">
    <property type="entry name" value="PROLYLCARBOXYPEPTIDASE-LIKE PROTEIN-RELATED"/>
    <property type="match status" value="1"/>
</dbReference>
<evidence type="ECO:0000313" key="6">
    <source>
        <dbReference type="Proteomes" id="UP000288805"/>
    </source>
</evidence>
<organism evidence="5 6">
    <name type="scientific">Vitis vinifera</name>
    <name type="common">Grape</name>
    <dbReference type="NCBI Taxonomy" id="29760"/>
    <lineage>
        <taxon>Eukaryota</taxon>
        <taxon>Viridiplantae</taxon>
        <taxon>Streptophyta</taxon>
        <taxon>Embryophyta</taxon>
        <taxon>Tracheophyta</taxon>
        <taxon>Spermatophyta</taxon>
        <taxon>Magnoliopsida</taxon>
        <taxon>eudicotyledons</taxon>
        <taxon>Gunneridae</taxon>
        <taxon>Pentapetalae</taxon>
        <taxon>rosids</taxon>
        <taxon>Vitales</taxon>
        <taxon>Vitaceae</taxon>
        <taxon>Viteae</taxon>
        <taxon>Vitis</taxon>
    </lineage>
</organism>
<dbReference type="AlphaFoldDB" id="A0A438F332"/>
<accession>A0A438F332</accession>
<protein>
    <submittedName>
        <fullName evidence="5">Lysosomal Pro-X carboxypeptidase</fullName>
    </submittedName>
</protein>
<sequence length="165" mass="18221">MGDMLASWLRLKYPHVALGALASSAPILYFDDITPQNEASEICYNTIRESWSEIDKVASEPNGLPILSKKFRTCTTSDELKDYLDETYSVAAQYNHPPRYPVTVVCGAIDGAPEGSDILGLIFAGVVAYTGNRSCYDTSSNPTETSEGWRWQTCSEINGNNNRPR</sequence>
<dbReference type="InterPro" id="IPR008758">
    <property type="entry name" value="Peptidase_S28"/>
</dbReference>
<keyword evidence="5" id="KW-0121">Carboxypeptidase</keyword>
<evidence type="ECO:0000256" key="1">
    <source>
        <dbReference type="ARBA" id="ARBA00022670"/>
    </source>
</evidence>
<evidence type="ECO:0000256" key="3">
    <source>
        <dbReference type="ARBA" id="ARBA00022801"/>
    </source>
</evidence>
<evidence type="ECO:0000313" key="5">
    <source>
        <dbReference type="EMBL" id="RVW54363.1"/>
    </source>
</evidence>
<evidence type="ECO:0000256" key="2">
    <source>
        <dbReference type="ARBA" id="ARBA00022729"/>
    </source>
</evidence>
<dbReference type="Gene3D" id="1.20.120.980">
    <property type="entry name" value="Serine carboxypeptidase S28, SKS domain"/>
    <property type="match status" value="1"/>
</dbReference>
<reference evidence="5 6" key="1">
    <citation type="journal article" date="2018" name="PLoS Genet.">
        <title>Population sequencing reveals clonal diversity and ancestral inbreeding in the grapevine cultivar Chardonnay.</title>
        <authorList>
            <person name="Roach M.J."/>
            <person name="Johnson D.L."/>
            <person name="Bohlmann J."/>
            <person name="van Vuuren H.J."/>
            <person name="Jones S.J."/>
            <person name="Pretorius I.S."/>
            <person name="Schmidt S.A."/>
            <person name="Borneman A.R."/>
        </authorList>
    </citation>
    <scope>NUCLEOTIDE SEQUENCE [LARGE SCALE GENOMIC DNA]</scope>
    <source>
        <strain evidence="6">cv. Chardonnay</strain>
        <tissue evidence="5">Leaf</tissue>
    </source>
</reference>